<dbReference type="Proteomes" id="UP000219020">
    <property type="component" value="Unassembled WGS sequence"/>
</dbReference>
<evidence type="ECO:0000313" key="1">
    <source>
        <dbReference type="EMBL" id="PCS22680.1"/>
    </source>
</evidence>
<comment type="caution">
    <text evidence="1">The sequence shown here is derived from an EMBL/GenBank/DDBJ whole genome shotgun (WGS) entry which is preliminary data.</text>
</comment>
<dbReference type="RefSeq" id="WP_199399424.1">
    <property type="nucleotide sequence ID" value="NZ_NBYY01000015.1"/>
</dbReference>
<protein>
    <recommendedName>
        <fullName evidence="3">Mobile element protein</fullName>
    </recommendedName>
</protein>
<accession>A0A2A5T3I0</accession>
<name>A0A2A5T3I0_9GAMM</name>
<dbReference type="EMBL" id="NBYY01000015">
    <property type="protein sequence ID" value="PCS22680.1"/>
    <property type="molecule type" value="Genomic_DNA"/>
</dbReference>
<evidence type="ECO:0000313" key="2">
    <source>
        <dbReference type="Proteomes" id="UP000219020"/>
    </source>
</evidence>
<organism evidence="1 2">
    <name type="scientific">Candidatus Enterovibrio escicola</name>
    <dbReference type="NCBI Taxonomy" id="1927127"/>
    <lineage>
        <taxon>Bacteria</taxon>
        <taxon>Pseudomonadati</taxon>
        <taxon>Pseudomonadota</taxon>
        <taxon>Gammaproteobacteria</taxon>
        <taxon>Vibrionales</taxon>
        <taxon>Vibrionaceae</taxon>
        <taxon>Enterovibrio</taxon>
    </lineage>
</organism>
<dbReference type="AlphaFoldDB" id="A0A2A5T3I0"/>
<keyword evidence="2" id="KW-1185">Reference proteome</keyword>
<proteinExistence type="predicted"/>
<reference evidence="2" key="1">
    <citation type="submission" date="2017-04" db="EMBL/GenBank/DDBJ databases">
        <title>Genome evolution of the luminous symbionts of deep sea anglerfish.</title>
        <authorList>
            <person name="Hendry T.A."/>
        </authorList>
    </citation>
    <scope>NUCLEOTIDE SEQUENCE [LARGE SCALE GENOMIC DNA]</scope>
</reference>
<evidence type="ECO:0008006" key="3">
    <source>
        <dbReference type="Google" id="ProtNLM"/>
    </source>
</evidence>
<sequence>MNNSDIVFVNIDDFYQTFLHEWEKHLISSGVKQGKKPFRLYVSEVMTIVITFHQSGYRDLQTYYIHFVCRYLTNEFPELISYTRMLNLTQGVLVRFALTSHIVRQGR</sequence>
<dbReference type="GeneID" id="66953321"/>
<gene>
    <name evidence="1" type="ORF">BTN49_1632</name>
</gene>